<dbReference type="Gene3D" id="3.40.640.10">
    <property type="entry name" value="Type I PLP-dependent aspartate aminotransferase-like (Major domain)"/>
    <property type="match status" value="1"/>
</dbReference>
<keyword evidence="4" id="KW-0663">Pyridoxal phosphate</keyword>
<keyword evidence="5" id="KW-0456">Lyase</keyword>
<dbReference type="PANTHER" id="PTHR43277:SF4">
    <property type="entry name" value="ARGININE DECARBOXYLASE"/>
    <property type="match status" value="1"/>
</dbReference>
<accession>A0A9D1JC32</accession>
<dbReference type="InterPro" id="IPR036633">
    <property type="entry name" value="Prn/Lys/Arg_de-COase_C_sf"/>
</dbReference>
<reference evidence="8" key="2">
    <citation type="journal article" date="2021" name="PeerJ">
        <title>Extensive microbial diversity within the chicken gut microbiome revealed by metagenomics and culture.</title>
        <authorList>
            <person name="Gilroy R."/>
            <person name="Ravi A."/>
            <person name="Getino M."/>
            <person name="Pursley I."/>
            <person name="Horton D.L."/>
            <person name="Alikhan N.F."/>
            <person name="Baker D."/>
            <person name="Gharbi K."/>
            <person name="Hall N."/>
            <person name="Watson M."/>
            <person name="Adriaenssens E.M."/>
            <person name="Foster-Nyarko E."/>
            <person name="Jarju S."/>
            <person name="Secka A."/>
            <person name="Antonio M."/>
            <person name="Oren A."/>
            <person name="Chaudhuri R.R."/>
            <person name="La Ragione R."/>
            <person name="Hildebrand F."/>
            <person name="Pallen M.J."/>
        </authorList>
    </citation>
    <scope>NUCLEOTIDE SEQUENCE</scope>
    <source>
        <strain evidence="8">ChiW13-3771</strain>
    </source>
</reference>
<comment type="caution">
    <text evidence="8">The sequence shown here is derived from an EMBL/GenBank/DDBJ whole genome shotgun (WGS) entry which is preliminary data.</text>
</comment>
<protein>
    <submittedName>
        <fullName evidence="8">Aminotransferase class I/II-fold pyridoxal phosphate-dependent enzyme</fullName>
    </submittedName>
</protein>
<dbReference type="SUPFAM" id="SSF55904">
    <property type="entry name" value="Ornithine decarboxylase C-terminal domain"/>
    <property type="match status" value="1"/>
</dbReference>
<gene>
    <name evidence="8" type="ORF">IAC96_01345</name>
</gene>
<dbReference type="InterPro" id="IPR000310">
    <property type="entry name" value="Orn/Lys/Arg_deCO2ase_major_dom"/>
</dbReference>
<evidence type="ECO:0000313" key="9">
    <source>
        <dbReference type="Proteomes" id="UP000824201"/>
    </source>
</evidence>
<dbReference type="Proteomes" id="UP000824201">
    <property type="component" value="Unassembled WGS sequence"/>
</dbReference>
<dbReference type="InterPro" id="IPR015424">
    <property type="entry name" value="PyrdxlP-dep_Trfase"/>
</dbReference>
<dbReference type="SUPFAM" id="SSF53383">
    <property type="entry name" value="PLP-dependent transferases"/>
    <property type="match status" value="1"/>
</dbReference>
<organism evidence="8 9">
    <name type="scientific">Candidatus Fimimorpha faecalis</name>
    <dbReference type="NCBI Taxonomy" id="2840824"/>
    <lineage>
        <taxon>Bacteria</taxon>
        <taxon>Bacillati</taxon>
        <taxon>Bacillota</taxon>
        <taxon>Clostridia</taxon>
        <taxon>Eubacteriales</taxon>
        <taxon>Candidatus Fimimorpha</taxon>
    </lineage>
</organism>
<reference evidence="8" key="1">
    <citation type="submission" date="2020-10" db="EMBL/GenBank/DDBJ databases">
        <authorList>
            <person name="Gilroy R."/>
        </authorList>
    </citation>
    <scope>NUCLEOTIDE SEQUENCE</scope>
    <source>
        <strain evidence="8">ChiW13-3771</strain>
    </source>
</reference>
<dbReference type="EMBL" id="DVHN01000011">
    <property type="protein sequence ID" value="HIR87572.1"/>
    <property type="molecule type" value="Genomic_DNA"/>
</dbReference>
<evidence type="ECO:0000259" key="6">
    <source>
        <dbReference type="Pfam" id="PF01276"/>
    </source>
</evidence>
<comment type="cofactor">
    <cofactor evidence="1">
        <name>pyridoxal 5'-phosphate</name>
        <dbReference type="ChEBI" id="CHEBI:597326"/>
    </cofactor>
</comment>
<sequence length="505" mass="58320">MKENNVPSLYEKLEEYSKENFYPFHMPGHKRVPLFDRSYSIDITEIHDFDDLHHPEGILKEKMESAAKFYGADQSFYLVNGSTAGILSAISAVTEIGDEILIARNCHKSVFHAVFLRKLKPYYVYPNVLEKIWINGGISPIDIENQLKLHPNIKAVVIVSPTYEGIVSDVKTIAEISHQYGVPLIVDEAHGAHFIYGAQFPKSALECGADVVIQSLHKTLPSMTQTAILHKKGNLVSIDQLKFYLQVYQTSSPSYVLMASIDSCLIWMKENARVYMMDYDKKLRKVYKELDKLKNIWHLSSQWIGKSEILDWDCSKIVFGSRLENWSGERIMNVLREEYHLEMEMSAPNYVVAMTSVMDCEEGLNRLVNALKALDQRMCVDEKERMNLNLCHKVDDKWKLSDTIKEETRTKQYPQISPEFWNFEHEIVLSPYEASLKEKELVSLEKALSRICAQSGYIYPPGIPFIMPGERLERKDMERILYYQTHGFEIRGGLQGEKNYIYVIK</sequence>
<dbReference type="GO" id="GO:0016831">
    <property type="term" value="F:carboxy-lyase activity"/>
    <property type="evidence" value="ECO:0007669"/>
    <property type="project" value="UniProtKB-KW"/>
</dbReference>
<evidence type="ECO:0000259" key="7">
    <source>
        <dbReference type="Pfam" id="PF03711"/>
    </source>
</evidence>
<dbReference type="Pfam" id="PF01276">
    <property type="entry name" value="OKR_DC_1"/>
    <property type="match status" value="1"/>
</dbReference>
<evidence type="ECO:0000256" key="1">
    <source>
        <dbReference type="ARBA" id="ARBA00001933"/>
    </source>
</evidence>
<evidence type="ECO:0000256" key="4">
    <source>
        <dbReference type="ARBA" id="ARBA00022898"/>
    </source>
</evidence>
<name>A0A9D1JC32_9FIRM</name>
<feature type="domain" description="Orn/Lys/Arg decarboxylase C-terminal" evidence="7">
    <location>
        <begin position="400"/>
        <end position="483"/>
    </location>
</feature>
<evidence type="ECO:0000256" key="2">
    <source>
        <dbReference type="ARBA" id="ARBA00010671"/>
    </source>
</evidence>
<dbReference type="PANTHER" id="PTHR43277">
    <property type="entry name" value="ARGININE DECARBOXYLASE"/>
    <property type="match status" value="1"/>
</dbReference>
<proteinExistence type="inferred from homology"/>
<dbReference type="InterPro" id="IPR015421">
    <property type="entry name" value="PyrdxlP-dep_Trfase_major"/>
</dbReference>
<dbReference type="InterPro" id="IPR008286">
    <property type="entry name" value="Prn/Lys/Arg_de-COase_C"/>
</dbReference>
<dbReference type="Gene3D" id="3.90.100.10">
    <property type="entry name" value="Orn/Lys/Arg decarboxylase, C-terminal domain"/>
    <property type="match status" value="1"/>
</dbReference>
<evidence type="ECO:0000313" key="8">
    <source>
        <dbReference type="EMBL" id="HIR87572.1"/>
    </source>
</evidence>
<comment type="similarity">
    <text evidence="2">Belongs to the Orn/Lys/Arg decarboxylase class-I family.</text>
</comment>
<dbReference type="AlphaFoldDB" id="A0A9D1JC32"/>
<keyword evidence="8" id="KW-0808">Transferase</keyword>
<dbReference type="InterPro" id="IPR052357">
    <property type="entry name" value="Orn_Lys_Arg_decarboxylase-I"/>
</dbReference>
<dbReference type="GO" id="GO:0008483">
    <property type="term" value="F:transaminase activity"/>
    <property type="evidence" value="ECO:0007669"/>
    <property type="project" value="UniProtKB-KW"/>
</dbReference>
<evidence type="ECO:0000256" key="5">
    <source>
        <dbReference type="ARBA" id="ARBA00023239"/>
    </source>
</evidence>
<feature type="domain" description="Orn/Lys/Arg decarboxylases family 1 pyridoxal-P attachment site" evidence="6">
    <location>
        <begin position="7"/>
        <end position="301"/>
    </location>
</feature>
<evidence type="ECO:0000256" key="3">
    <source>
        <dbReference type="ARBA" id="ARBA00022793"/>
    </source>
</evidence>
<dbReference type="Pfam" id="PF03711">
    <property type="entry name" value="OKR_DC_1_C"/>
    <property type="match status" value="1"/>
</dbReference>
<keyword evidence="3" id="KW-0210">Decarboxylase</keyword>
<keyword evidence="8" id="KW-0032">Aminotransferase</keyword>